<organism evidence="1 2">
    <name type="scientific">Rubripirellula lacrimiformis</name>
    <dbReference type="NCBI Taxonomy" id="1930273"/>
    <lineage>
        <taxon>Bacteria</taxon>
        <taxon>Pseudomonadati</taxon>
        <taxon>Planctomycetota</taxon>
        <taxon>Planctomycetia</taxon>
        <taxon>Pirellulales</taxon>
        <taxon>Pirellulaceae</taxon>
        <taxon>Rubripirellula</taxon>
    </lineage>
</organism>
<sequence>MSHTHSNMETKIHEWLSSQGYPLEMFASRSFDRAGFNVIQSDYFEDPVTGDSRELDLRASVQATFGEMFLRVSLAIECKSTPGKPWILFTNPSRIADPARVAQRGYSKLAKSFLNSMAHNKSMQNLPAFQVPERTAYSVTQAFTTGQDVAYSAAMSVSKAAGAMLADADRHTSMGERYALVAFPVIVIDAPLVEAFLNDAGEMVVSTVDSGILIWRNPVMHNLLNCISIVRRDSVDAFASDMHSSFISILEFAKNEIPKHSFIVGDRDT</sequence>
<name>A0A517NLL9_9BACT</name>
<dbReference type="Proteomes" id="UP000318538">
    <property type="component" value="Chromosome"/>
</dbReference>
<evidence type="ECO:0000313" key="1">
    <source>
        <dbReference type="EMBL" id="QDT07979.1"/>
    </source>
</evidence>
<gene>
    <name evidence="1" type="ORF">K227x_64090</name>
</gene>
<accession>A0A517NLL9</accession>
<reference evidence="1 2" key="1">
    <citation type="submission" date="2019-02" db="EMBL/GenBank/DDBJ databases">
        <title>Deep-cultivation of Planctomycetes and their phenomic and genomic characterization uncovers novel biology.</title>
        <authorList>
            <person name="Wiegand S."/>
            <person name="Jogler M."/>
            <person name="Boedeker C."/>
            <person name="Pinto D."/>
            <person name="Vollmers J."/>
            <person name="Rivas-Marin E."/>
            <person name="Kohn T."/>
            <person name="Peeters S.H."/>
            <person name="Heuer A."/>
            <person name="Rast P."/>
            <person name="Oberbeckmann S."/>
            <person name="Bunk B."/>
            <person name="Jeske O."/>
            <person name="Meyerdierks A."/>
            <person name="Storesund J.E."/>
            <person name="Kallscheuer N."/>
            <person name="Luecker S."/>
            <person name="Lage O.M."/>
            <person name="Pohl T."/>
            <person name="Merkel B.J."/>
            <person name="Hornburger P."/>
            <person name="Mueller R.-W."/>
            <person name="Bruemmer F."/>
            <person name="Labrenz M."/>
            <person name="Spormann A.M."/>
            <person name="Op den Camp H."/>
            <person name="Overmann J."/>
            <person name="Amann R."/>
            <person name="Jetten M.S.M."/>
            <person name="Mascher T."/>
            <person name="Medema M.H."/>
            <person name="Devos D.P."/>
            <person name="Kaster A.-K."/>
            <person name="Ovreas L."/>
            <person name="Rohde M."/>
            <person name="Galperin M.Y."/>
            <person name="Jogler C."/>
        </authorList>
    </citation>
    <scope>NUCLEOTIDE SEQUENCE [LARGE SCALE GENOMIC DNA]</scope>
    <source>
        <strain evidence="1 2">K22_7</strain>
    </source>
</reference>
<keyword evidence="2" id="KW-1185">Reference proteome</keyword>
<evidence type="ECO:0000313" key="2">
    <source>
        <dbReference type="Proteomes" id="UP000318538"/>
    </source>
</evidence>
<dbReference type="EMBL" id="CP036525">
    <property type="protein sequence ID" value="QDT07979.1"/>
    <property type="molecule type" value="Genomic_DNA"/>
</dbReference>
<proteinExistence type="predicted"/>
<dbReference type="AlphaFoldDB" id="A0A517NLL9"/>
<protein>
    <submittedName>
        <fullName evidence="1">Uncharacterized protein</fullName>
    </submittedName>
</protein>
<dbReference type="KEGG" id="rlc:K227x_64090"/>